<dbReference type="Gene3D" id="3.30.450.40">
    <property type="match status" value="1"/>
</dbReference>
<feature type="domain" description="Histidine kinase" evidence="9">
    <location>
        <begin position="476"/>
        <end position="679"/>
    </location>
</feature>
<dbReference type="Pfam" id="PF02518">
    <property type="entry name" value="HATPase_c"/>
    <property type="match status" value="1"/>
</dbReference>
<dbReference type="NCBIfam" id="TIGR02916">
    <property type="entry name" value="PEP_his_kin"/>
    <property type="match status" value="1"/>
</dbReference>
<evidence type="ECO:0000256" key="5">
    <source>
        <dbReference type="ARBA" id="ARBA00022741"/>
    </source>
</evidence>
<evidence type="ECO:0000256" key="8">
    <source>
        <dbReference type="SAM" id="Phobius"/>
    </source>
</evidence>
<accession>A0A831RJU4</accession>
<reference evidence="10" key="1">
    <citation type="journal article" date="2020" name="mSystems">
        <title>Genome- and Community-Level Interaction Insights into Carbon Utilization and Element Cycling Functions of Hydrothermarchaeota in Hydrothermal Sediment.</title>
        <authorList>
            <person name="Zhou Z."/>
            <person name="Liu Y."/>
            <person name="Xu W."/>
            <person name="Pan J."/>
            <person name="Luo Z.H."/>
            <person name="Li M."/>
        </authorList>
    </citation>
    <scope>NUCLEOTIDE SEQUENCE [LARGE SCALE GENOMIC DNA]</scope>
    <source>
        <strain evidence="10">HyVt-443</strain>
    </source>
</reference>
<feature type="transmembrane region" description="Helical" evidence="8">
    <location>
        <begin position="229"/>
        <end position="247"/>
    </location>
</feature>
<evidence type="ECO:0000256" key="1">
    <source>
        <dbReference type="ARBA" id="ARBA00000085"/>
    </source>
</evidence>
<feature type="transmembrane region" description="Helical" evidence="8">
    <location>
        <begin position="253"/>
        <end position="275"/>
    </location>
</feature>
<feature type="transmembrane region" description="Helical" evidence="8">
    <location>
        <begin position="62"/>
        <end position="83"/>
    </location>
</feature>
<keyword evidence="8" id="KW-0472">Membrane</keyword>
<evidence type="ECO:0000259" key="9">
    <source>
        <dbReference type="PROSITE" id="PS50109"/>
    </source>
</evidence>
<evidence type="ECO:0000256" key="2">
    <source>
        <dbReference type="ARBA" id="ARBA00012438"/>
    </source>
</evidence>
<gene>
    <name evidence="10" type="primary">prsK</name>
    <name evidence="10" type="ORF">ENI96_05460</name>
</gene>
<organism evidence="10">
    <name type="scientific">Sedimenticola thiotaurini</name>
    <dbReference type="NCBI Taxonomy" id="1543721"/>
    <lineage>
        <taxon>Bacteria</taxon>
        <taxon>Pseudomonadati</taxon>
        <taxon>Pseudomonadota</taxon>
        <taxon>Gammaproteobacteria</taxon>
        <taxon>Chromatiales</taxon>
        <taxon>Sedimenticolaceae</taxon>
        <taxon>Sedimenticola</taxon>
    </lineage>
</organism>
<dbReference type="SMART" id="SM00387">
    <property type="entry name" value="HATPase_c"/>
    <property type="match status" value="1"/>
</dbReference>
<dbReference type="InterPro" id="IPR050980">
    <property type="entry name" value="2C_sensor_his_kinase"/>
</dbReference>
<keyword evidence="5" id="KW-0547">Nucleotide-binding</keyword>
<keyword evidence="6 10" id="KW-0418">Kinase</keyword>
<sequence length="704" mass="78996">MSDFGFLGFAVAAAMFLVLSLLLATSWRGRLQGGLLLLASVISTVWALLFALQSGYRIVPVWLIWGSEAAKNLAWCGFLIGLLSEMARASGASTLFYRLLALVAILASVLLVLPDRVVPGFIFLDVRYLGQVIIAVVGMMLVEQLYRNTAPEQRWGIKYLCFGLGSMFAFDFYLFSDALLFKRIDADLWYARGGIYAITVPLLAISAARNPAWSLEVFVSRRMVFHTTTLLAAGLYMLLMAVAGYYIKLYGGAWGSVLQIVFFFAAVLVLMALLFSGKVRSHAKVFFNKHFFSYRYDYREEWLRLIRLLSGQDTGVPLFERVIWALGEIMESTGGLLFLCPEQQPCQLVAARNQREPEIQGPLELEGMIRFLQERQWVIDLDEYATDPELYDGLELPQWLLEIEQAWIIVPLIHDDRVLGFVLLTRPRVRININWENLDLLKTAGRQAASYIAFYQAARALADAQQFEGFNRLSAFVVHDLKNLIAQLSLVVKNAERHRSNPAFIEDAVRTIDNAVGKMSRLMAHLRSGMPDDRRQRVELSRVLQRVVAEKSARRPVPRLELKRGDLWVYADPDRMEAVIGHVVQNAQDATPADGEVVVELDSEAGQGVIQVRDTGSGMDQEFIRERLFRPFDSTKGLTGMGIGAYECREFVHSVGGRVTVFSRPGEGTLFKISLPLADNVQQTGEISLSAPDRPADQLESKTS</sequence>
<dbReference type="PROSITE" id="PS50109">
    <property type="entry name" value="HIS_KIN"/>
    <property type="match status" value="1"/>
</dbReference>
<feature type="transmembrane region" description="Helical" evidence="8">
    <location>
        <begin position="35"/>
        <end position="56"/>
    </location>
</feature>
<dbReference type="SUPFAM" id="SSF55781">
    <property type="entry name" value="GAF domain-like"/>
    <property type="match status" value="1"/>
</dbReference>
<dbReference type="InterPro" id="IPR036890">
    <property type="entry name" value="HATPase_C_sf"/>
</dbReference>
<name>A0A831RJU4_9GAMM</name>
<evidence type="ECO:0000313" key="10">
    <source>
        <dbReference type="EMBL" id="HEB95860.1"/>
    </source>
</evidence>
<feature type="transmembrane region" description="Helical" evidence="8">
    <location>
        <begin position="157"/>
        <end position="176"/>
    </location>
</feature>
<dbReference type="InterPro" id="IPR029016">
    <property type="entry name" value="GAF-like_dom_sf"/>
</dbReference>
<feature type="transmembrane region" description="Helical" evidence="8">
    <location>
        <begin position="126"/>
        <end position="145"/>
    </location>
</feature>
<dbReference type="Gene3D" id="3.30.565.10">
    <property type="entry name" value="Histidine kinase-like ATPase, C-terminal domain"/>
    <property type="match status" value="1"/>
</dbReference>
<evidence type="ECO:0000256" key="6">
    <source>
        <dbReference type="ARBA" id="ARBA00022777"/>
    </source>
</evidence>
<dbReference type="InterPro" id="IPR003594">
    <property type="entry name" value="HATPase_dom"/>
</dbReference>
<dbReference type="EC" id="2.7.13.3" evidence="2"/>
<protein>
    <recommendedName>
        <fullName evidence="2">histidine kinase</fullName>
        <ecNumber evidence="2">2.7.13.3</ecNumber>
    </recommendedName>
</protein>
<feature type="transmembrane region" description="Helical" evidence="8">
    <location>
        <begin position="95"/>
        <end position="114"/>
    </location>
</feature>
<dbReference type="PANTHER" id="PTHR44936:SF10">
    <property type="entry name" value="SENSOR PROTEIN RSTB"/>
    <property type="match status" value="1"/>
</dbReference>
<proteinExistence type="predicted"/>
<comment type="caution">
    <text evidence="10">The sequence shown here is derived from an EMBL/GenBank/DDBJ whole genome shotgun (WGS) entry which is preliminary data.</text>
</comment>
<dbReference type="GO" id="GO:0005524">
    <property type="term" value="F:ATP binding"/>
    <property type="evidence" value="ECO:0007669"/>
    <property type="project" value="UniProtKB-KW"/>
</dbReference>
<dbReference type="PANTHER" id="PTHR44936">
    <property type="entry name" value="SENSOR PROTEIN CREC"/>
    <property type="match status" value="1"/>
</dbReference>
<dbReference type="AlphaFoldDB" id="A0A831RJU4"/>
<dbReference type="InterPro" id="IPR014265">
    <property type="entry name" value="XrtA/PrsK"/>
</dbReference>
<evidence type="ECO:0000256" key="4">
    <source>
        <dbReference type="ARBA" id="ARBA00022679"/>
    </source>
</evidence>
<comment type="catalytic activity">
    <reaction evidence="1">
        <text>ATP + protein L-histidine = ADP + protein N-phospho-L-histidine.</text>
        <dbReference type="EC" id="2.7.13.3"/>
    </reaction>
</comment>
<dbReference type="InterPro" id="IPR003661">
    <property type="entry name" value="HisK_dim/P_dom"/>
</dbReference>
<dbReference type="GO" id="GO:0005886">
    <property type="term" value="C:plasma membrane"/>
    <property type="evidence" value="ECO:0007669"/>
    <property type="project" value="UniProtKB-SubCell"/>
</dbReference>
<evidence type="ECO:0000256" key="3">
    <source>
        <dbReference type="ARBA" id="ARBA00022553"/>
    </source>
</evidence>
<dbReference type="PRINTS" id="PR00344">
    <property type="entry name" value="BCTRLSENSOR"/>
</dbReference>
<dbReference type="InterPro" id="IPR004358">
    <property type="entry name" value="Sig_transdc_His_kin-like_C"/>
</dbReference>
<dbReference type="InterPro" id="IPR005467">
    <property type="entry name" value="His_kinase_dom"/>
</dbReference>
<evidence type="ECO:0000256" key="7">
    <source>
        <dbReference type="ARBA" id="ARBA00022840"/>
    </source>
</evidence>
<dbReference type="GO" id="GO:0000155">
    <property type="term" value="F:phosphorelay sensor kinase activity"/>
    <property type="evidence" value="ECO:0007669"/>
    <property type="project" value="InterPro"/>
</dbReference>
<keyword evidence="4 10" id="KW-0808">Transferase</keyword>
<keyword evidence="8" id="KW-1133">Transmembrane helix</keyword>
<dbReference type="EMBL" id="DRKP01000061">
    <property type="protein sequence ID" value="HEB95860.1"/>
    <property type="molecule type" value="Genomic_DNA"/>
</dbReference>
<feature type="transmembrane region" description="Helical" evidence="8">
    <location>
        <begin position="6"/>
        <end position="23"/>
    </location>
</feature>
<keyword evidence="7" id="KW-0067">ATP-binding</keyword>
<dbReference type="CDD" id="cd00082">
    <property type="entry name" value="HisKA"/>
    <property type="match status" value="1"/>
</dbReference>
<dbReference type="SUPFAM" id="SSF55874">
    <property type="entry name" value="ATPase domain of HSP90 chaperone/DNA topoisomerase II/histidine kinase"/>
    <property type="match status" value="1"/>
</dbReference>
<dbReference type="Proteomes" id="UP000886251">
    <property type="component" value="Unassembled WGS sequence"/>
</dbReference>
<keyword evidence="3" id="KW-0597">Phosphoprotein</keyword>
<keyword evidence="8" id="KW-0812">Transmembrane</keyword>